<evidence type="ECO:0000256" key="4">
    <source>
        <dbReference type="ARBA" id="ARBA00022679"/>
    </source>
</evidence>
<keyword evidence="10" id="KW-1185">Reference proteome</keyword>
<dbReference type="AlphaFoldDB" id="A0A2K8KL18"/>
<feature type="domain" description="Riboflavin kinase" evidence="8">
    <location>
        <begin position="171"/>
        <end position="293"/>
    </location>
</feature>
<keyword evidence="3" id="KW-0288">FMN</keyword>
<dbReference type="Gene3D" id="2.40.30.30">
    <property type="entry name" value="Riboflavin kinase-like"/>
    <property type="match status" value="1"/>
</dbReference>
<evidence type="ECO:0000256" key="5">
    <source>
        <dbReference type="ARBA" id="ARBA00022741"/>
    </source>
</evidence>
<dbReference type="Pfam" id="PF01687">
    <property type="entry name" value="Flavokinase"/>
    <property type="match status" value="1"/>
</dbReference>
<dbReference type="PANTHER" id="PTHR22749:SF6">
    <property type="entry name" value="RIBOFLAVIN KINASE"/>
    <property type="match status" value="1"/>
</dbReference>
<organism evidence="9 10">
    <name type="scientific">Spiroplasma clarkii</name>
    <dbReference type="NCBI Taxonomy" id="2139"/>
    <lineage>
        <taxon>Bacteria</taxon>
        <taxon>Bacillati</taxon>
        <taxon>Mycoplasmatota</taxon>
        <taxon>Mollicutes</taxon>
        <taxon>Entomoplasmatales</taxon>
        <taxon>Spiroplasmataceae</taxon>
        <taxon>Spiroplasma</taxon>
    </lineage>
</organism>
<evidence type="ECO:0000256" key="6">
    <source>
        <dbReference type="ARBA" id="ARBA00022840"/>
    </source>
</evidence>
<dbReference type="SUPFAM" id="SSF82114">
    <property type="entry name" value="Riboflavin kinase-like"/>
    <property type="match status" value="1"/>
</dbReference>
<sequence length="298" mass="34573">MTTFFTYNNSTTINVEFQPSVALLADFENWTAFEDEQIRTLKEFAKKNNLQTTLLVPFDSYYNPGLWNQENIKILASKVQVDLVIFYAINPMFAKLEDNEIYQDLANSLNLKKIMVADNFQDRVCQRLNTLFCKSFWKESCQIVGDFQTKPTPILLIDLLAQAQFKEFKEHSGLDFCFSALVSHGKKLGRQLGFPTINLLTPQRLPLNDGVYACQVKITGVDSLLKGAGFYWKNELDQEVFEINLLDFDQEVYDRKVDVKVIAKIREPIKFTQLEDLKKTLCEDVHQVRKVFNNYEKN</sequence>
<comment type="catalytic activity">
    <reaction evidence="7">
        <text>riboflavin + ATP = FMN + ADP + H(+)</text>
        <dbReference type="Rhea" id="RHEA:14357"/>
        <dbReference type="ChEBI" id="CHEBI:15378"/>
        <dbReference type="ChEBI" id="CHEBI:30616"/>
        <dbReference type="ChEBI" id="CHEBI:57986"/>
        <dbReference type="ChEBI" id="CHEBI:58210"/>
        <dbReference type="ChEBI" id="CHEBI:456216"/>
        <dbReference type="EC" id="2.7.1.26"/>
    </reaction>
</comment>
<evidence type="ECO:0000256" key="7">
    <source>
        <dbReference type="ARBA" id="ARBA00047880"/>
    </source>
</evidence>
<evidence type="ECO:0000259" key="8">
    <source>
        <dbReference type="SMART" id="SM00904"/>
    </source>
</evidence>
<dbReference type="PANTHER" id="PTHR22749">
    <property type="entry name" value="RIBOFLAVIN KINASE/FMN ADENYLYLTRANSFERASE"/>
    <property type="match status" value="1"/>
</dbReference>
<keyword evidence="2" id="KW-0285">Flavoprotein</keyword>
<dbReference type="GO" id="GO:0009231">
    <property type="term" value="P:riboflavin biosynthetic process"/>
    <property type="evidence" value="ECO:0007669"/>
    <property type="project" value="InterPro"/>
</dbReference>
<dbReference type="GO" id="GO:0009398">
    <property type="term" value="P:FMN biosynthetic process"/>
    <property type="evidence" value="ECO:0007669"/>
    <property type="project" value="TreeGrafter"/>
</dbReference>
<reference evidence="9 10" key="1">
    <citation type="submission" date="2017-11" db="EMBL/GenBank/DDBJ databases">
        <title>Complete genome sequence of Spiroplasma clarkii CN-5 (DSM 19994).</title>
        <authorList>
            <person name="Tsai Y.-M."/>
            <person name="Chang A."/>
            <person name="Lo W.-S."/>
            <person name="Kuo C.-H."/>
        </authorList>
    </citation>
    <scope>NUCLEOTIDE SEQUENCE [LARGE SCALE GENOMIC DNA]</scope>
    <source>
        <strain evidence="9 10">CN-5</strain>
    </source>
</reference>
<evidence type="ECO:0000256" key="3">
    <source>
        <dbReference type="ARBA" id="ARBA00022643"/>
    </source>
</evidence>
<keyword evidence="6" id="KW-0067">ATP-binding</keyword>
<keyword evidence="5" id="KW-0547">Nucleotide-binding</keyword>
<dbReference type="Proteomes" id="UP000231179">
    <property type="component" value="Chromosome"/>
</dbReference>
<keyword evidence="9" id="KW-0548">Nucleotidyltransferase</keyword>
<evidence type="ECO:0000313" key="9">
    <source>
        <dbReference type="EMBL" id="ATX70981.1"/>
    </source>
</evidence>
<name>A0A2K8KL18_9MOLU</name>
<gene>
    <name evidence="9" type="primary">ribF</name>
    <name evidence="9" type="ORF">SCLAR_v1c06640</name>
</gene>
<proteinExistence type="predicted"/>
<keyword evidence="4 9" id="KW-0808">Transferase</keyword>
<dbReference type="InterPro" id="IPR023465">
    <property type="entry name" value="Riboflavin_kinase_dom_sf"/>
</dbReference>
<dbReference type="InterPro" id="IPR023468">
    <property type="entry name" value="Riboflavin_kinase"/>
</dbReference>
<dbReference type="RefSeq" id="WP_100254530.1">
    <property type="nucleotide sequence ID" value="NZ_CP024870.1"/>
</dbReference>
<dbReference type="InterPro" id="IPR015865">
    <property type="entry name" value="Riboflavin_kinase_bac/euk"/>
</dbReference>
<accession>A0A2K8KL18</accession>
<dbReference type="GO" id="GO:0008531">
    <property type="term" value="F:riboflavin kinase activity"/>
    <property type="evidence" value="ECO:0007669"/>
    <property type="project" value="UniProtKB-EC"/>
</dbReference>
<dbReference type="EMBL" id="CP024870">
    <property type="protein sequence ID" value="ATX70981.1"/>
    <property type="molecule type" value="Genomic_DNA"/>
</dbReference>
<dbReference type="SMART" id="SM00904">
    <property type="entry name" value="Flavokinase"/>
    <property type="match status" value="1"/>
</dbReference>
<keyword evidence="9" id="KW-0418">Kinase</keyword>
<protein>
    <recommendedName>
        <fullName evidence="1">riboflavin kinase</fullName>
        <ecNumber evidence="1">2.7.1.26</ecNumber>
    </recommendedName>
</protein>
<dbReference type="GO" id="GO:0005524">
    <property type="term" value="F:ATP binding"/>
    <property type="evidence" value="ECO:0007669"/>
    <property type="project" value="UniProtKB-KW"/>
</dbReference>
<evidence type="ECO:0000256" key="2">
    <source>
        <dbReference type="ARBA" id="ARBA00022630"/>
    </source>
</evidence>
<evidence type="ECO:0000256" key="1">
    <source>
        <dbReference type="ARBA" id="ARBA00012105"/>
    </source>
</evidence>
<dbReference type="EC" id="2.7.1.26" evidence="1"/>
<dbReference type="GO" id="GO:0016779">
    <property type="term" value="F:nucleotidyltransferase activity"/>
    <property type="evidence" value="ECO:0007669"/>
    <property type="project" value="UniProtKB-KW"/>
</dbReference>
<evidence type="ECO:0000313" key="10">
    <source>
        <dbReference type="Proteomes" id="UP000231179"/>
    </source>
</evidence>